<name>A0ABY4YGL2_9MICO</name>
<dbReference type="PANTHER" id="PTHR38011:SF2">
    <property type="entry name" value="BIFUNCTIONAL DEAMINASE-REDUCTASE DOMAIN PROTEIN"/>
    <property type="match status" value="1"/>
</dbReference>
<organism evidence="2 3">
    <name type="scientific">Ornithinimicrobium cryptoxanthini</name>
    <dbReference type="NCBI Taxonomy" id="2934161"/>
    <lineage>
        <taxon>Bacteria</taxon>
        <taxon>Bacillati</taxon>
        <taxon>Actinomycetota</taxon>
        <taxon>Actinomycetes</taxon>
        <taxon>Micrococcales</taxon>
        <taxon>Ornithinimicrobiaceae</taxon>
        <taxon>Ornithinimicrobium</taxon>
    </lineage>
</organism>
<dbReference type="RefSeq" id="WP_252620448.1">
    <property type="nucleotide sequence ID" value="NZ_CP099490.1"/>
</dbReference>
<dbReference type="Gene3D" id="3.40.430.10">
    <property type="entry name" value="Dihydrofolate Reductase, subunit A"/>
    <property type="match status" value="1"/>
</dbReference>
<proteinExistence type="predicted"/>
<feature type="domain" description="Bacterial bifunctional deaminase-reductase C-terminal" evidence="1">
    <location>
        <begin position="2"/>
        <end position="175"/>
    </location>
</feature>
<keyword evidence="3" id="KW-1185">Reference proteome</keyword>
<protein>
    <submittedName>
        <fullName evidence="2">Dihydrofolate reductase family protein</fullName>
    </submittedName>
</protein>
<evidence type="ECO:0000259" key="1">
    <source>
        <dbReference type="Pfam" id="PF01872"/>
    </source>
</evidence>
<reference evidence="2" key="1">
    <citation type="submission" date="2022-06" db="EMBL/GenBank/DDBJ databases">
        <title>Ornithinimicrobium JY.X270.</title>
        <authorList>
            <person name="Huang Y."/>
        </authorList>
    </citation>
    <scope>NUCLEOTIDE SEQUENCE</scope>
    <source>
        <strain evidence="2">JY.X270</strain>
    </source>
</reference>
<gene>
    <name evidence="2" type="ORF">NF557_15080</name>
</gene>
<sequence length="185" mass="20472">MRKVITGLFSSLDGAVEGPDKWQFDSFDAELGELMTRTIGGIDDVVLGRVTYQEWADYWPSSAPAEDDVFANFINPVPKHVASTTLTEPLTWQNSRVIEGDLHEHIRNLKRSQGGDIGVQGSITVVRDLFLAGLLDELTLIVHPVVAGGGFRRLFHPGDPMTRLELVDLVRTSAGNSVVAYRRRE</sequence>
<accession>A0ABY4YGL2</accession>
<dbReference type="InterPro" id="IPR002734">
    <property type="entry name" value="RibDG_C"/>
</dbReference>
<evidence type="ECO:0000313" key="3">
    <source>
        <dbReference type="Proteomes" id="UP001056535"/>
    </source>
</evidence>
<dbReference type="EMBL" id="CP099490">
    <property type="protein sequence ID" value="USQ75901.1"/>
    <property type="molecule type" value="Genomic_DNA"/>
</dbReference>
<dbReference type="Proteomes" id="UP001056535">
    <property type="component" value="Chromosome"/>
</dbReference>
<dbReference type="PANTHER" id="PTHR38011">
    <property type="entry name" value="DIHYDROFOLATE REDUCTASE FAMILY PROTEIN (AFU_ORTHOLOGUE AFUA_8G06820)"/>
    <property type="match status" value="1"/>
</dbReference>
<evidence type="ECO:0000313" key="2">
    <source>
        <dbReference type="EMBL" id="USQ75901.1"/>
    </source>
</evidence>
<dbReference type="Pfam" id="PF01872">
    <property type="entry name" value="RibD_C"/>
    <property type="match status" value="1"/>
</dbReference>
<dbReference type="InterPro" id="IPR024072">
    <property type="entry name" value="DHFR-like_dom_sf"/>
</dbReference>
<dbReference type="SUPFAM" id="SSF53597">
    <property type="entry name" value="Dihydrofolate reductase-like"/>
    <property type="match status" value="1"/>
</dbReference>
<dbReference type="InterPro" id="IPR050765">
    <property type="entry name" value="Riboflavin_Biosynth_HTPR"/>
</dbReference>